<accession>A0A0A1XQP7</accession>
<proteinExistence type="predicted"/>
<dbReference type="AlphaFoldDB" id="A0A0A1XQP7"/>
<organism evidence="1">
    <name type="scientific">Zeugodacus cucurbitae</name>
    <name type="common">Melon fruit fly</name>
    <name type="synonym">Bactrocera cucurbitae</name>
    <dbReference type="NCBI Taxonomy" id="28588"/>
    <lineage>
        <taxon>Eukaryota</taxon>
        <taxon>Metazoa</taxon>
        <taxon>Ecdysozoa</taxon>
        <taxon>Arthropoda</taxon>
        <taxon>Hexapoda</taxon>
        <taxon>Insecta</taxon>
        <taxon>Pterygota</taxon>
        <taxon>Neoptera</taxon>
        <taxon>Endopterygota</taxon>
        <taxon>Diptera</taxon>
        <taxon>Brachycera</taxon>
        <taxon>Muscomorpha</taxon>
        <taxon>Tephritoidea</taxon>
        <taxon>Tephritidae</taxon>
        <taxon>Zeugodacus</taxon>
        <taxon>Zeugodacus</taxon>
    </lineage>
</organism>
<reference evidence="1" key="1">
    <citation type="submission" date="2014-11" db="EMBL/GenBank/DDBJ databases">
        <authorList>
            <person name="Geib S."/>
        </authorList>
    </citation>
    <scope>NUCLEOTIDE SEQUENCE</scope>
</reference>
<feature type="non-terminal residue" evidence="1">
    <location>
        <position position="108"/>
    </location>
</feature>
<evidence type="ECO:0000313" key="1">
    <source>
        <dbReference type="EMBL" id="JAD13649.1"/>
    </source>
</evidence>
<name>A0A0A1XQP7_ZEUCU</name>
<protein>
    <submittedName>
        <fullName evidence="1">UPF0095 protein MmarC5_0307</fullName>
    </submittedName>
</protein>
<dbReference type="EMBL" id="GBXI01000643">
    <property type="protein sequence ID" value="JAD13649.1"/>
    <property type="molecule type" value="Transcribed_RNA"/>
</dbReference>
<reference evidence="1" key="2">
    <citation type="journal article" date="2015" name="Gigascience">
        <title>Reconstructing a comprehensive transcriptome assembly of a white-pupal translocated strain of the pest fruit fly Bactrocera cucurbitae.</title>
        <authorList>
            <person name="Sim S.B."/>
            <person name="Calla B."/>
            <person name="Hall B."/>
            <person name="DeRego T."/>
            <person name="Geib S.M."/>
        </authorList>
    </citation>
    <scope>NUCLEOTIDE SEQUENCE</scope>
</reference>
<gene>
    <name evidence="1" type="primary">MmarC5_0307</name>
    <name evidence="1" type="ORF">g.18771</name>
</gene>
<sequence>MNIIVKIKMEKDKKLKQKRLRLKPSHRWTESQSLQLLQAVSDAIKDSPESFEKPTSQRFYEKLQQNTPALQSVVCVAMKSKMRYLKALYVAAAAWKNKTGSGLLANGD</sequence>